<dbReference type="NCBIfam" id="TIGR04056">
    <property type="entry name" value="OMP_RagA_SusC"/>
    <property type="match status" value="1"/>
</dbReference>
<evidence type="ECO:0000313" key="13">
    <source>
        <dbReference type="EMBL" id="TDO24223.1"/>
    </source>
</evidence>
<dbReference type="Gene3D" id="2.170.130.10">
    <property type="entry name" value="TonB-dependent receptor, plug domain"/>
    <property type="match status" value="1"/>
</dbReference>
<evidence type="ECO:0000259" key="11">
    <source>
        <dbReference type="Pfam" id="PF00593"/>
    </source>
</evidence>
<keyword evidence="5 9" id="KW-0798">TonB box</keyword>
<reference evidence="13 14" key="1">
    <citation type="submission" date="2019-03" db="EMBL/GenBank/DDBJ databases">
        <title>Genomic Encyclopedia of Archaeal and Bacterial Type Strains, Phase II (KMG-II): from individual species to whole genera.</title>
        <authorList>
            <person name="Goeker M."/>
        </authorList>
    </citation>
    <scope>NUCLEOTIDE SEQUENCE [LARGE SCALE GENOMIC DNA]</scope>
    <source>
        <strain evidence="13 14">DSM 19034</strain>
    </source>
</reference>
<dbReference type="InterPro" id="IPR000531">
    <property type="entry name" value="Beta-barrel_TonB"/>
</dbReference>
<feature type="chain" id="PRO_5021000188" evidence="10">
    <location>
        <begin position="36"/>
        <end position="1018"/>
    </location>
</feature>
<dbReference type="InterPro" id="IPR012910">
    <property type="entry name" value="Plug_dom"/>
</dbReference>
<evidence type="ECO:0000256" key="6">
    <source>
        <dbReference type="ARBA" id="ARBA00023136"/>
    </source>
</evidence>
<keyword evidence="14" id="KW-1185">Reference proteome</keyword>
<evidence type="ECO:0000256" key="9">
    <source>
        <dbReference type="RuleBase" id="RU003357"/>
    </source>
</evidence>
<dbReference type="Gene3D" id="2.60.40.1120">
    <property type="entry name" value="Carboxypeptidase-like, regulatory domain"/>
    <property type="match status" value="1"/>
</dbReference>
<feature type="domain" description="TonB-dependent receptor-like beta-barrel" evidence="11">
    <location>
        <begin position="457"/>
        <end position="982"/>
    </location>
</feature>
<dbReference type="AlphaFoldDB" id="A0A4R6IPM8"/>
<comment type="similarity">
    <text evidence="8 9">Belongs to the TonB-dependent receptor family.</text>
</comment>
<evidence type="ECO:0000256" key="1">
    <source>
        <dbReference type="ARBA" id="ARBA00004571"/>
    </source>
</evidence>
<keyword evidence="6 8" id="KW-0472">Membrane</keyword>
<dbReference type="Gene3D" id="2.40.170.20">
    <property type="entry name" value="TonB-dependent receptor, beta-barrel domain"/>
    <property type="match status" value="1"/>
</dbReference>
<evidence type="ECO:0000256" key="8">
    <source>
        <dbReference type="PROSITE-ProRule" id="PRU01360"/>
    </source>
</evidence>
<dbReference type="Pfam" id="PF00593">
    <property type="entry name" value="TonB_dep_Rec_b-barrel"/>
    <property type="match status" value="1"/>
</dbReference>
<dbReference type="InterPro" id="IPR036942">
    <property type="entry name" value="Beta-barrel_TonB_sf"/>
</dbReference>
<keyword evidence="3 8" id="KW-1134">Transmembrane beta strand</keyword>
<sequence>MVILKPRNAPHRLVNAGLYASGLLCILLAAGNAKAAAVTKHAIPNPTVKSSSQKLAELTIEGTVKDAAGLPMPGVSILLKGTKNAAMTDPAGRFKIVVPDGTGTLVFSYIGYANREVPINNQTRINIVLAEDSKVLNDVVIIGYGTVKKRDLTGSVSSVKGEDLKNVPAQNVMESIQGKIPGADITRSSGQTGSGVNITLRGNRSLAGSNAPLFVVDGAIYYGNIADIATSDVQSIDVLKDASSTAIYGSRGANGVIIITTKRGANGSTTVSANSYVGVSDVSRVPTLATGPEYVAWKREANRAAGRWTSTANDPAIFNPTEIAAIASNTWTDYHDLLIHSGLQQDHQFSVTSGTEKTKIYFSGDFYKEKGVFKLDDLSRYSARMNVDQTISKIFKAGIQAQIVYYKQHLRGDPLNAANKMIPLGSAFDANGNFLLQPIPGGAFSPLSDEQPGVYAGEGRNNRSFGTIYAELTPLAGLSIRSNFTANLFNTRTGYYYGVNSLNRGGSAARSQYNTSGSTDLLFETIVNYNKTIGDHSLTLTAIGGLQNRTADSGSAQGDGQLLGSQIFYGLGGATSGLISNTAYSRQDILSVAGRVNYSYKSKYLLTLTGRNDGSSKLTEGSKWTFFPSAAAAWRVSEESFLKDNKTISDLKFRVSYGVAGNDPYEPYVTQSVLTRNPYSFGEVLAPGYAYSTQIGNPDLRWEKSSTIDLGLDFGFLNNRLTGTVDVYNTNTNDLLLPRRLPASSGVSTTVQNVGKTNNKGIELSLTSANVQGKDWTWSTTVTFTKNKEKIKELVTEGVNDIASGLFLGQPIQVYYDYEKLGIWQTSEAAEAAKFGQLPGSIRVKDQNGDGKIDATNDRIVLGTSRPKWSGGIDNTVRYKNFDFNVYVFARIGQMIAPDFLGVKTNYGENTAAAGLNYWTPENPSGIYPRPNANGGFLYTSTMNYTNGSFVRIRDITLGYTLPKTLFGGAFKSFRIYANAKNYFTFSKDRIKEYDPERGGSENFPMTKLMTAGINATF</sequence>
<accession>A0A4R6IPM8</accession>
<comment type="subcellular location">
    <subcellularLocation>
        <location evidence="1 8">Cell outer membrane</location>
        <topology evidence="1 8">Multi-pass membrane protein</topology>
    </subcellularLocation>
</comment>
<feature type="signal peptide" evidence="10">
    <location>
        <begin position="1"/>
        <end position="35"/>
    </location>
</feature>
<keyword evidence="7 8" id="KW-0998">Cell outer membrane</keyword>
<dbReference type="InterPro" id="IPR023997">
    <property type="entry name" value="TonB-dep_OMP_SusC/RagA_CS"/>
</dbReference>
<dbReference type="NCBIfam" id="TIGR04057">
    <property type="entry name" value="SusC_RagA_signa"/>
    <property type="match status" value="1"/>
</dbReference>
<evidence type="ECO:0000256" key="3">
    <source>
        <dbReference type="ARBA" id="ARBA00022452"/>
    </source>
</evidence>
<evidence type="ECO:0000256" key="10">
    <source>
        <dbReference type="SAM" id="SignalP"/>
    </source>
</evidence>
<dbReference type="Proteomes" id="UP000295499">
    <property type="component" value="Unassembled WGS sequence"/>
</dbReference>
<keyword evidence="2 8" id="KW-0813">Transport</keyword>
<dbReference type="InterPro" id="IPR008969">
    <property type="entry name" value="CarboxyPept-like_regulatory"/>
</dbReference>
<dbReference type="SUPFAM" id="SSF56935">
    <property type="entry name" value="Porins"/>
    <property type="match status" value="1"/>
</dbReference>
<protein>
    <submittedName>
        <fullName evidence="13">TonB-linked SusC/RagA family outer membrane protein</fullName>
    </submittedName>
</protein>
<dbReference type="GO" id="GO:0009279">
    <property type="term" value="C:cell outer membrane"/>
    <property type="evidence" value="ECO:0007669"/>
    <property type="project" value="UniProtKB-SubCell"/>
</dbReference>
<evidence type="ECO:0000256" key="4">
    <source>
        <dbReference type="ARBA" id="ARBA00022692"/>
    </source>
</evidence>
<keyword evidence="4 8" id="KW-0812">Transmembrane</keyword>
<dbReference type="InterPro" id="IPR023996">
    <property type="entry name" value="TonB-dep_OMP_SusC/RagA"/>
</dbReference>
<evidence type="ECO:0000256" key="2">
    <source>
        <dbReference type="ARBA" id="ARBA00022448"/>
    </source>
</evidence>
<gene>
    <name evidence="13" type="ORF">CLV32_0512</name>
</gene>
<evidence type="ECO:0000256" key="5">
    <source>
        <dbReference type="ARBA" id="ARBA00023077"/>
    </source>
</evidence>
<feature type="domain" description="TonB-dependent receptor plug" evidence="12">
    <location>
        <begin position="148"/>
        <end position="256"/>
    </location>
</feature>
<evidence type="ECO:0000256" key="7">
    <source>
        <dbReference type="ARBA" id="ARBA00023237"/>
    </source>
</evidence>
<keyword evidence="10" id="KW-0732">Signal</keyword>
<dbReference type="PROSITE" id="PS52016">
    <property type="entry name" value="TONB_DEPENDENT_REC_3"/>
    <property type="match status" value="1"/>
</dbReference>
<dbReference type="InterPro" id="IPR039426">
    <property type="entry name" value="TonB-dep_rcpt-like"/>
</dbReference>
<dbReference type="InterPro" id="IPR037066">
    <property type="entry name" value="Plug_dom_sf"/>
</dbReference>
<dbReference type="RefSeq" id="WP_133552032.1">
    <property type="nucleotide sequence ID" value="NZ_SNWM01000001.1"/>
</dbReference>
<dbReference type="SUPFAM" id="SSF49464">
    <property type="entry name" value="Carboxypeptidase regulatory domain-like"/>
    <property type="match status" value="1"/>
</dbReference>
<dbReference type="OrthoDB" id="9768177at2"/>
<dbReference type="Pfam" id="PF13715">
    <property type="entry name" value="CarbopepD_reg_2"/>
    <property type="match status" value="1"/>
</dbReference>
<name>A0A4R6IPM8_9SPHI</name>
<proteinExistence type="inferred from homology"/>
<evidence type="ECO:0000259" key="12">
    <source>
        <dbReference type="Pfam" id="PF07715"/>
    </source>
</evidence>
<dbReference type="EMBL" id="SNWM01000001">
    <property type="protein sequence ID" value="TDO24223.1"/>
    <property type="molecule type" value="Genomic_DNA"/>
</dbReference>
<organism evidence="13 14">
    <name type="scientific">Pedobacter duraquae</name>
    <dbReference type="NCBI Taxonomy" id="425511"/>
    <lineage>
        <taxon>Bacteria</taxon>
        <taxon>Pseudomonadati</taxon>
        <taxon>Bacteroidota</taxon>
        <taxon>Sphingobacteriia</taxon>
        <taxon>Sphingobacteriales</taxon>
        <taxon>Sphingobacteriaceae</taxon>
        <taxon>Pedobacter</taxon>
    </lineage>
</organism>
<dbReference type="Pfam" id="PF07715">
    <property type="entry name" value="Plug"/>
    <property type="match status" value="1"/>
</dbReference>
<evidence type="ECO:0000313" key="14">
    <source>
        <dbReference type="Proteomes" id="UP000295499"/>
    </source>
</evidence>
<comment type="caution">
    <text evidence="13">The sequence shown here is derived from an EMBL/GenBank/DDBJ whole genome shotgun (WGS) entry which is preliminary data.</text>
</comment>